<feature type="region of interest" description="Disordered" evidence="1">
    <location>
        <begin position="1"/>
        <end position="45"/>
    </location>
</feature>
<feature type="transmembrane region" description="Helical" evidence="2">
    <location>
        <begin position="609"/>
        <end position="631"/>
    </location>
</feature>
<protein>
    <submittedName>
        <fullName evidence="3">Uncharacterized protein</fullName>
    </submittedName>
</protein>
<feature type="transmembrane region" description="Helical" evidence="2">
    <location>
        <begin position="59"/>
        <end position="79"/>
    </location>
</feature>
<comment type="caution">
    <text evidence="3">The sequence shown here is derived from an EMBL/GenBank/DDBJ whole genome shotgun (WGS) entry which is preliminary data.</text>
</comment>
<keyword evidence="2" id="KW-1133">Transmembrane helix</keyword>
<keyword evidence="2" id="KW-0812">Transmembrane</keyword>
<organism evidence="3 4">
    <name type="scientific">Fusarium equiseti</name>
    <name type="common">Fusarium scirpi</name>
    <dbReference type="NCBI Taxonomy" id="61235"/>
    <lineage>
        <taxon>Eukaryota</taxon>
        <taxon>Fungi</taxon>
        <taxon>Dikarya</taxon>
        <taxon>Ascomycota</taxon>
        <taxon>Pezizomycotina</taxon>
        <taxon>Sordariomycetes</taxon>
        <taxon>Hypocreomycetidae</taxon>
        <taxon>Hypocreales</taxon>
        <taxon>Nectriaceae</taxon>
        <taxon>Fusarium</taxon>
        <taxon>Fusarium incarnatum-equiseti species complex</taxon>
    </lineage>
</organism>
<feature type="transmembrane region" description="Helical" evidence="2">
    <location>
        <begin position="165"/>
        <end position="187"/>
    </location>
</feature>
<dbReference type="EMBL" id="CAJSTJ010000140">
    <property type="protein sequence ID" value="CAG7561134.1"/>
    <property type="molecule type" value="Genomic_DNA"/>
</dbReference>
<name>A0A8J2J8X3_FUSEQ</name>
<evidence type="ECO:0000256" key="1">
    <source>
        <dbReference type="SAM" id="MobiDB-lite"/>
    </source>
</evidence>
<dbReference type="Proteomes" id="UP000693738">
    <property type="component" value="Unassembled WGS sequence"/>
</dbReference>
<accession>A0A8J2J8X3</accession>
<evidence type="ECO:0000313" key="3">
    <source>
        <dbReference type="EMBL" id="CAG7561134.1"/>
    </source>
</evidence>
<gene>
    <name evidence="3" type="ORF">FEQUK3_LOCUS6888</name>
</gene>
<keyword evidence="2" id="KW-0472">Membrane</keyword>
<feature type="transmembrane region" description="Helical" evidence="2">
    <location>
        <begin position="99"/>
        <end position="118"/>
    </location>
</feature>
<proteinExistence type="predicted"/>
<dbReference type="AlphaFoldDB" id="A0A8J2J8X3"/>
<feature type="compositionally biased region" description="Basic and acidic residues" evidence="1">
    <location>
        <begin position="15"/>
        <end position="27"/>
    </location>
</feature>
<evidence type="ECO:0000313" key="4">
    <source>
        <dbReference type="Proteomes" id="UP000693738"/>
    </source>
</evidence>
<reference evidence="3" key="1">
    <citation type="submission" date="2021-05" db="EMBL/GenBank/DDBJ databases">
        <authorList>
            <person name="Khan N."/>
        </authorList>
    </citation>
    <scope>NUCLEOTIDE SEQUENCE</scope>
</reference>
<evidence type="ECO:0000256" key="2">
    <source>
        <dbReference type="SAM" id="Phobius"/>
    </source>
</evidence>
<sequence length="681" mass="74750">MSSVEMADGPNSRLLQDDSPERIDSRKPQFNVGDPKLEEQNPGETLPELPHHRYWVRPLVAVFIPAIVTSYYAVIWVHLVQGLAHDEAVKYRTFSGSLIFYSWFIIGVFGLSWSKYGLVGVEASMLRSPFWAAPNLTALLMHSNGTWSSPSGWIKAIRNRQFHRLWSLLAFLSLLPFIALPLSGLVFEISDGYIKVSDVPSVIGRNTTTFNLIYNPIEDHMKPTEAAWSIGAALNIPGFGVIYTNKSLDRSNHSDFEKIPNTLPLTEAIPDLFLAPQADKPVSGTSWGLRVKYDCSVVRSASQFTILSEKPASSIISTTCGTDKCIMLQTPSKNLITLWNSTATNVYAYFEIGSRGTPSGLDGRYTGDHPDFEADEGPTSLVFEYAMWQYRVNVLSDDRYSFNATVAPSIEGMGSPLVKSNDNAYRLNQTFFGLKGDVIDGFPYKNRTTDASKLMDWDRIIDGDAAILDLSAPVGVRCVASSGLGTAKLDGMTSTFDDFRRSDPDFGGTFASMRFGYAAESILNGQFLQHYVAAGLPATQPGNFSPRYPQFLDANSLLRSMNLAYAMDAFSLMYGVKSGFKTEWPEAGLTSSRKGKILSVASLIPGATVGYLVLALLCVWSALSAGLGLWYGFRRRPADRLDGYTMLRKGAEMADELKGNAEFMSGKPSHGNGTLAALRGS</sequence>